<evidence type="ECO:0000256" key="8">
    <source>
        <dbReference type="RuleBase" id="RU003993"/>
    </source>
</evidence>
<evidence type="ECO:0000256" key="3">
    <source>
        <dbReference type="ARBA" id="ARBA00009370"/>
    </source>
</evidence>
<dbReference type="InterPro" id="IPR019756">
    <property type="entry name" value="Pept_S26A_signal_pept_1_Ser-AS"/>
</dbReference>
<keyword evidence="8" id="KW-0472">Membrane</keyword>
<dbReference type="InterPro" id="IPR019757">
    <property type="entry name" value="Pept_S26A_signal_pept_1_Lys-AS"/>
</dbReference>
<comment type="subcellular location">
    <subcellularLocation>
        <location evidence="2">Cell membrane</location>
        <topology evidence="2">Single-pass type II membrane protein</topology>
    </subcellularLocation>
    <subcellularLocation>
        <location evidence="9">Membrane</location>
        <topology evidence="9">Single-pass type II membrane protein</topology>
    </subcellularLocation>
</comment>
<gene>
    <name evidence="11" type="ORF">BLX06_32700</name>
</gene>
<name>A0A9X6B2X1_BACCE</name>
<feature type="transmembrane region" description="Helical" evidence="8">
    <location>
        <begin position="7"/>
        <end position="26"/>
    </location>
</feature>
<dbReference type="InterPro" id="IPR019758">
    <property type="entry name" value="Pept_S26A_signal_pept_1_CS"/>
</dbReference>
<comment type="caution">
    <text evidence="11">The sequence shown here is derived from an EMBL/GenBank/DDBJ whole genome shotgun (WGS) entry which is preliminary data.</text>
</comment>
<dbReference type="PROSITE" id="PS00760">
    <property type="entry name" value="SPASE_I_2"/>
    <property type="match status" value="1"/>
</dbReference>
<dbReference type="Pfam" id="PF10502">
    <property type="entry name" value="Peptidase_S26"/>
    <property type="match status" value="1"/>
</dbReference>
<dbReference type="AlphaFoldDB" id="A0A9X6B2X1"/>
<accession>A0A9X6B2X1</accession>
<dbReference type="PROSITE" id="PS00761">
    <property type="entry name" value="SPASE_I_3"/>
    <property type="match status" value="1"/>
</dbReference>
<dbReference type="EC" id="3.4.21.89" evidence="4 8"/>
<dbReference type="CDD" id="cd06530">
    <property type="entry name" value="S26_SPase_I"/>
    <property type="match status" value="1"/>
</dbReference>
<evidence type="ECO:0000256" key="2">
    <source>
        <dbReference type="ARBA" id="ARBA00004401"/>
    </source>
</evidence>
<dbReference type="EMBL" id="MUAU01000263">
    <property type="protein sequence ID" value="OOR71096.1"/>
    <property type="molecule type" value="Genomic_DNA"/>
</dbReference>
<dbReference type="Proteomes" id="UP000190641">
    <property type="component" value="Unassembled WGS sequence"/>
</dbReference>
<dbReference type="Gene3D" id="2.10.109.10">
    <property type="entry name" value="Umud Fragment, subunit A"/>
    <property type="match status" value="1"/>
</dbReference>
<dbReference type="InterPro" id="IPR019533">
    <property type="entry name" value="Peptidase_S26"/>
</dbReference>
<feature type="domain" description="Peptidase S26" evidence="10">
    <location>
        <begin position="6"/>
        <end position="177"/>
    </location>
</feature>
<evidence type="ECO:0000256" key="1">
    <source>
        <dbReference type="ARBA" id="ARBA00000677"/>
    </source>
</evidence>
<dbReference type="GO" id="GO:0005886">
    <property type="term" value="C:plasma membrane"/>
    <property type="evidence" value="ECO:0007669"/>
    <property type="project" value="UniProtKB-SubCell"/>
</dbReference>
<dbReference type="GO" id="GO:0004252">
    <property type="term" value="F:serine-type endopeptidase activity"/>
    <property type="evidence" value="ECO:0007669"/>
    <property type="project" value="InterPro"/>
</dbReference>
<keyword evidence="8" id="KW-0812">Transmembrane</keyword>
<comment type="catalytic activity">
    <reaction evidence="1 8">
        <text>Cleavage of hydrophobic, N-terminal signal or leader sequences from secreted and periplasmic proteins.</text>
        <dbReference type="EC" id="3.4.21.89"/>
    </reaction>
</comment>
<evidence type="ECO:0000256" key="6">
    <source>
        <dbReference type="ARBA" id="ARBA00022801"/>
    </source>
</evidence>
<reference evidence="11 12" key="1">
    <citation type="submission" date="2017-01" db="EMBL/GenBank/DDBJ databases">
        <title>Bacillus cereus isolates.</title>
        <authorList>
            <person name="Beno S.M."/>
        </authorList>
    </citation>
    <scope>NUCLEOTIDE SEQUENCE [LARGE SCALE GENOMIC DNA]</scope>
    <source>
        <strain evidence="11 12">FSL K6-1030</strain>
    </source>
</reference>
<keyword evidence="5 8" id="KW-0645">Protease</keyword>
<dbReference type="RefSeq" id="WP_078188024.1">
    <property type="nucleotide sequence ID" value="NZ_MUAU01000263.1"/>
</dbReference>
<sequence>MKKFGRWFGILIVAFIFTVVINMFIFQTYRVEGHSMDPTLSNQELLFVSKIVHTFSAEPDYNDIVIIDSQLGKAETLQNQILDIGLIAMFTGDTNKSIYVKRVIGKPGDSIEIKDGYVYRNHKKIKEPYIKEPMNSLIKDQWVVPPNHIFVMGDNRNNSKDSREIGPIPIDHILGKVLW</sequence>
<evidence type="ECO:0000313" key="12">
    <source>
        <dbReference type="Proteomes" id="UP000190641"/>
    </source>
</evidence>
<feature type="active site" evidence="7">
    <location>
        <position position="35"/>
    </location>
</feature>
<dbReference type="GO" id="GO:0006465">
    <property type="term" value="P:signal peptide processing"/>
    <property type="evidence" value="ECO:0007669"/>
    <property type="project" value="InterPro"/>
</dbReference>
<keyword evidence="8" id="KW-1133">Transmembrane helix</keyword>
<evidence type="ECO:0000259" key="10">
    <source>
        <dbReference type="Pfam" id="PF10502"/>
    </source>
</evidence>
<proteinExistence type="inferred from homology"/>
<evidence type="ECO:0000256" key="5">
    <source>
        <dbReference type="ARBA" id="ARBA00022670"/>
    </source>
</evidence>
<dbReference type="PROSITE" id="PS00501">
    <property type="entry name" value="SPASE_I_1"/>
    <property type="match status" value="1"/>
</dbReference>
<dbReference type="PANTHER" id="PTHR43390">
    <property type="entry name" value="SIGNAL PEPTIDASE I"/>
    <property type="match status" value="1"/>
</dbReference>
<evidence type="ECO:0000256" key="9">
    <source>
        <dbReference type="RuleBase" id="RU362042"/>
    </source>
</evidence>
<dbReference type="InterPro" id="IPR036286">
    <property type="entry name" value="LexA/Signal_pep-like_sf"/>
</dbReference>
<dbReference type="GO" id="GO:0009003">
    <property type="term" value="F:signal peptidase activity"/>
    <property type="evidence" value="ECO:0007669"/>
    <property type="project" value="UniProtKB-EC"/>
</dbReference>
<protein>
    <recommendedName>
        <fullName evidence="4 8">Signal peptidase I</fullName>
        <ecNumber evidence="4 8">3.4.21.89</ecNumber>
    </recommendedName>
</protein>
<comment type="similarity">
    <text evidence="3 9">Belongs to the peptidase S26 family.</text>
</comment>
<dbReference type="NCBIfam" id="TIGR02227">
    <property type="entry name" value="sigpep_I_bact"/>
    <property type="match status" value="1"/>
</dbReference>
<dbReference type="PRINTS" id="PR00727">
    <property type="entry name" value="LEADERPTASE"/>
</dbReference>
<evidence type="ECO:0000256" key="4">
    <source>
        <dbReference type="ARBA" id="ARBA00013208"/>
    </source>
</evidence>
<dbReference type="InterPro" id="IPR000223">
    <property type="entry name" value="Pept_S26A_signal_pept_1"/>
</dbReference>
<keyword evidence="6 8" id="KW-0378">Hydrolase</keyword>
<evidence type="ECO:0000313" key="11">
    <source>
        <dbReference type="EMBL" id="OOR71096.1"/>
    </source>
</evidence>
<organism evidence="11 12">
    <name type="scientific">Bacillus cereus</name>
    <dbReference type="NCBI Taxonomy" id="1396"/>
    <lineage>
        <taxon>Bacteria</taxon>
        <taxon>Bacillati</taxon>
        <taxon>Bacillota</taxon>
        <taxon>Bacilli</taxon>
        <taxon>Bacillales</taxon>
        <taxon>Bacillaceae</taxon>
        <taxon>Bacillus</taxon>
        <taxon>Bacillus cereus group</taxon>
    </lineage>
</organism>
<evidence type="ECO:0000256" key="7">
    <source>
        <dbReference type="PIRSR" id="PIRSR600223-1"/>
    </source>
</evidence>
<feature type="active site" evidence="7">
    <location>
        <position position="101"/>
    </location>
</feature>
<dbReference type="SUPFAM" id="SSF51306">
    <property type="entry name" value="LexA/Signal peptidase"/>
    <property type="match status" value="1"/>
</dbReference>
<dbReference type="PANTHER" id="PTHR43390:SF1">
    <property type="entry name" value="CHLOROPLAST PROCESSING PEPTIDASE"/>
    <property type="match status" value="1"/>
</dbReference>